<gene>
    <name evidence="2" type="ORF">C6P46_005024</name>
</gene>
<protein>
    <recommendedName>
        <fullName evidence="1">Serine aminopeptidase S33 domain-containing protein</fullName>
    </recommendedName>
</protein>
<proteinExistence type="predicted"/>
<dbReference type="InterPro" id="IPR029058">
    <property type="entry name" value="AB_hydrolase_fold"/>
</dbReference>
<feature type="domain" description="Serine aminopeptidase S33" evidence="1">
    <location>
        <begin position="145"/>
        <end position="264"/>
    </location>
</feature>
<keyword evidence="3" id="KW-1185">Reference proteome</keyword>
<dbReference type="GO" id="GO:0047372">
    <property type="term" value="F:monoacylglycerol lipase activity"/>
    <property type="evidence" value="ECO:0007669"/>
    <property type="project" value="TreeGrafter"/>
</dbReference>
<name>A0A9P6W1K7_RHOMI</name>
<dbReference type="EMBL" id="PUHQ01000050">
    <property type="protein sequence ID" value="KAG0659821.1"/>
    <property type="molecule type" value="Genomic_DNA"/>
</dbReference>
<dbReference type="GO" id="GO:0004622">
    <property type="term" value="F:phosphatidylcholine lysophospholipase activity"/>
    <property type="evidence" value="ECO:0007669"/>
    <property type="project" value="TreeGrafter"/>
</dbReference>
<evidence type="ECO:0000313" key="2">
    <source>
        <dbReference type="EMBL" id="KAG0659821.1"/>
    </source>
</evidence>
<accession>A0A9P6W1K7</accession>
<evidence type="ECO:0000259" key="1">
    <source>
        <dbReference type="Pfam" id="PF12146"/>
    </source>
</evidence>
<dbReference type="Pfam" id="PF12146">
    <property type="entry name" value="Hydrolase_4"/>
    <property type="match status" value="1"/>
</dbReference>
<dbReference type="GO" id="GO:0005789">
    <property type="term" value="C:endoplasmic reticulum membrane"/>
    <property type="evidence" value="ECO:0007669"/>
    <property type="project" value="TreeGrafter"/>
</dbReference>
<sequence>MLARLWRRANRWLLAGTGKSGTPFSQPHSRSAHETNIRASTVPTVAYVAFLLSLIAEPVQRALIYLHPVRIPFNTDFTKPELVGFAPGKVLPFNLTTEDGAVLGAWQVLPREVYERAVEETYGDWESMPEGPLPQSVFDAALADPARPTVIYFHGNAATRAASNRVRTARHLTDLGANFVIIDYRGFADSTRSPPPSEEGLLVDARRVWDYVNRERGVPAERIAIMGQSLGTGVSAGLAGRLAKEGMTPRAVILVAPFSSIAALLETYKLGSIIPLLSPLRIVPGLLESVLRLLRTRFDTRGVIETIRAPILILHAHNDPVIPLSHSRTLTDHLLAPLLLRPADALASEVGDDSGKGRKELVREYKAGGWGVVSRFERQEGFGPVIWAEALKGAHNEIGTHEYSIELVRRMLFPKSVQAQ</sequence>
<dbReference type="Gene3D" id="3.40.50.1820">
    <property type="entry name" value="alpha/beta hydrolase"/>
    <property type="match status" value="1"/>
</dbReference>
<dbReference type="OrthoDB" id="446723at2759"/>
<dbReference type="InterPro" id="IPR022742">
    <property type="entry name" value="Hydrolase_4"/>
</dbReference>
<dbReference type="SUPFAM" id="SSF53474">
    <property type="entry name" value="alpha/beta-Hydrolases"/>
    <property type="match status" value="1"/>
</dbReference>
<comment type="caution">
    <text evidence="2">The sequence shown here is derived from an EMBL/GenBank/DDBJ whole genome shotgun (WGS) entry which is preliminary data.</text>
</comment>
<reference evidence="2 3" key="1">
    <citation type="submission" date="2020-11" db="EMBL/GenBank/DDBJ databases">
        <title>Kefir isolates.</title>
        <authorList>
            <person name="Marcisauskas S."/>
            <person name="Kim Y."/>
            <person name="Blasche S."/>
        </authorList>
    </citation>
    <scope>NUCLEOTIDE SEQUENCE [LARGE SCALE GENOMIC DNA]</scope>
    <source>
        <strain evidence="2 3">KR</strain>
    </source>
</reference>
<dbReference type="Proteomes" id="UP000777482">
    <property type="component" value="Unassembled WGS sequence"/>
</dbReference>
<dbReference type="PANTHER" id="PTHR12277">
    <property type="entry name" value="ALPHA/BETA HYDROLASE DOMAIN-CONTAINING PROTEIN"/>
    <property type="match status" value="1"/>
</dbReference>
<organism evidence="2 3">
    <name type="scientific">Rhodotorula mucilaginosa</name>
    <name type="common">Yeast</name>
    <name type="synonym">Rhodotorula rubra</name>
    <dbReference type="NCBI Taxonomy" id="5537"/>
    <lineage>
        <taxon>Eukaryota</taxon>
        <taxon>Fungi</taxon>
        <taxon>Dikarya</taxon>
        <taxon>Basidiomycota</taxon>
        <taxon>Pucciniomycotina</taxon>
        <taxon>Microbotryomycetes</taxon>
        <taxon>Sporidiobolales</taxon>
        <taxon>Sporidiobolaceae</taxon>
        <taxon>Rhodotorula</taxon>
    </lineage>
</organism>
<evidence type="ECO:0000313" key="3">
    <source>
        <dbReference type="Proteomes" id="UP000777482"/>
    </source>
</evidence>
<dbReference type="PANTHER" id="PTHR12277:SF194">
    <property type="entry name" value="FI04476P"/>
    <property type="match status" value="1"/>
</dbReference>
<dbReference type="AlphaFoldDB" id="A0A9P6W1K7"/>
<dbReference type="GO" id="GO:0052651">
    <property type="term" value="P:monoacylglycerol catabolic process"/>
    <property type="evidence" value="ECO:0007669"/>
    <property type="project" value="TreeGrafter"/>
</dbReference>
<dbReference type="GO" id="GO:0006660">
    <property type="term" value="P:phosphatidylserine catabolic process"/>
    <property type="evidence" value="ECO:0007669"/>
    <property type="project" value="TreeGrafter"/>
</dbReference>